<protein>
    <submittedName>
        <fullName evidence="5">Reverse transcriptase domain-containing protein</fullName>
    </submittedName>
</protein>
<gene>
    <name evidence="3" type="ORF">HPLM_LOCUS15632</name>
</gene>
<dbReference type="EMBL" id="UZAF01019061">
    <property type="protein sequence ID" value="VDO57313.1"/>
    <property type="molecule type" value="Genomic_DNA"/>
</dbReference>
<dbReference type="Proteomes" id="UP000268014">
    <property type="component" value="Unassembled WGS sequence"/>
</dbReference>
<keyword evidence="4" id="KW-1185">Reference proteome</keyword>
<accession>A0A0N4WVB5</accession>
<dbReference type="AlphaFoldDB" id="A0A0N4WVB5"/>
<dbReference type="Pfam" id="PF00078">
    <property type="entry name" value="RVT_1"/>
    <property type="match status" value="1"/>
</dbReference>
<name>A0A0N4WVB5_HAEPC</name>
<organism evidence="5">
    <name type="scientific">Haemonchus placei</name>
    <name type="common">Barber's pole worm</name>
    <dbReference type="NCBI Taxonomy" id="6290"/>
    <lineage>
        <taxon>Eukaryota</taxon>
        <taxon>Metazoa</taxon>
        <taxon>Ecdysozoa</taxon>
        <taxon>Nematoda</taxon>
        <taxon>Chromadorea</taxon>
        <taxon>Rhabditida</taxon>
        <taxon>Rhabditina</taxon>
        <taxon>Rhabditomorpha</taxon>
        <taxon>Strongyloidea</taxon>
        <taxon>Trichostrongylidae</taxon>
        <taxon>Haemonchus</taxon>
    </lineage>
</organism>
<dbReference type="OrthoDB" id="10056483at2759"/>
<feature type="domain" description="Reverse transcriptase" evidence="2">
    <location>
        <begin position="1"/>
        <end position="143"/>
    </location>
</feature>
<proteinExistence type="predicted"/>
<evidence type="ECO:0000256" key="1">
    <source>
        <dbReference type="SAM" id="Phobius"/>
    </source>
</evidence>
<keyword evidence="1" id="KW-1133">Transmembrane helix</keyword>
<keyword evidence="1" id="KW-0812">Transmembrane</keyword>
<reference evidence="3 4" key="2">
    <citation type="submission" date="2018-11" db="EMBL/GenBank/DDBJ databases">
        <authorList>
            <consortium name="Pathogen Informatics"/>
        </authorList>
    </citation>
    <scope>NUCLEOTIDE SEQUENCE [LARGE SCALE GENOMIC DNA]</scope>
    <source>
        <strain evidence="3 4">MHpl1</strain>
    </source>
</reference>
<evidence type="ECO:0000313" key="4">
    <source>
        <dbReference type="Proteomes" id="UP000268014"/>
    </source>
</evidence>
<sequence length="281" mass="32795">MALSAPVYPARTAWLPPFLLHMYAINWLYTFLDRSNQLRAKRVPQGGSLSPLLFLTYSYELVQFFRRSSWLHVAAHADDIKVSVALDGENKDEAQHAWCSRWGLVVNRQRTCMLSWGFQLDVCSPDGCHVKQTDYVKDLGVRISNDFKWRVHINDISRKGLKFVHLLCRAMHTTDSSIWIELYKMHVLPLLEHLVLCRAPPSSKAFRKLTEFRNHSPPNADYPRALPSYQARLQVLKLGSHPYRRIRPDLILALEGTVHDNFSNPDYEEKWKTRSKIVRWR</sequence>
<evidence type="ECO:0000259" key="2">
    <source>
        <dbReference type="PROSITE" id="PS50878"/>
    </source>
</evidence>
<dbReference type="PRINTS" id="PR01345">
    <property type="entry name" value="CERVTRCPTASE"/>
</dbReference>
<dbReference type="InterPro" id="IPR000477">
    <property type="entry name" value="RT_dom"/>
</dbReference>
<feature type="transmembrane region" description="Helical" evidence="1">
    <location>
        <begin position="12"/>
        <end position="32"/>
    </location>
</feature>
<evidence type="ECO:0000313" key="3">
    <source>
        <dbReference type="EMBL" id="VDO57313.1"/>
    </source>
</evidence>
<dbReference type="WBParaSite" id="HPLM_0001564001-mRNA-1">
    <property type="protein sequence ID" value="HPLM_0001564001-mRNA-1"/>
    <property type="gene ID" value="HPLM_0001564001"/>
</dbReference>
<dbReference type="STRING" id="6290.A0A0N4WVB5"/>
<dbReference type="PROSITE" id="PS50878">
    <property type="entry name" value="RT_POL"/>
    <property type="match status" value="1"/>
</dbReference>
<evidence type="ECO:0000313" key="5">
    <source>
        <dbReference type="WBParaSite" id="HPLM_0001564001-mRNA-1"/>
    </source>
</evidence>
<reference evidence="5" key="1">
    <citation type="submission" date="2017-02" db="UniProtKB">
        <authorList>
            <consortium name="WormBaseParasite"/>
        </authorList>
    </citation>
    <scope>IDENTIFICATION</scope>
</reference>
<keyword evidence="1" id="KW-0472">Membrane</keyword>